<reference evidence="8" key="1">
    <citation type="journal article" date="2019" name="Int. J. Syst. Evol. Microbiol.">
        <title>The Global Catalogue of Microorganisms (GCM) 10K type strain sequencing project: providing services to taxonomists for standard genome sequencing and annotation.</title>
        <authorList>
            <consortium name="The Broad Institute Genomics Platform"/>
            <consortium name="The Broad Institute Genome Sequencing Center for Infectious Disease"/>
            <person name="Wu L."/>
            <person name="Ma J."/>
        </authorList>
    </citation>
    <scope>NUCLEOTIDE SEQUENCE [LARGE SCALE GENOMIC DNA]</scope>
    <source>
        <strain evidence="8">IBRC-M 10703</strain>
    </source>
</reference>
<evidence type="ECO:0000313" key="7">
    <source>
        <dbReference type="EMBL" id="MFC4025083.1"/>
    </source>
</evidence>
<organism evidence="7 8">
    <name type="scientific">Oceanobacillus longus</name>
    <dbReference type="NCBI Taxonomy" id="930120"/>
    <lineage>
        <taxon>Bacteria</taxon>
        <taxon>Bacillati</taxon>
        <taxon>Bacillota</taxon>
        <taxon>Bacilli</taxon>
        <taxon>Bacillales</taxon>
        <taxon>Bacillaceae</taxon>
        <taxon>Oceanobacillus</taxon>
    </lineage>
</organism>
<dbReference type="NCBIfam" id="TIGR00221">
    <property type="entry name" value="nagA"/>
    <property type="match status" value="1"/>
</dbReference>
<dbReference type="PANTHER" id="PTHR11113">
    <property type="entry name" value="N-ACETYLGLUCOSAMINE-6-PHOSPHATE DEACETYLASE"/>
    <property type="match status" value="1"/>
</dbReference>
<dbReference type="Proteomes" id="UP001595772">
    <property type="component" value="Unassembled WGS sequence"/>
</dbReference>
<dbReference type="CDD" id="cd00854">
    <property type="entry name" value="NagA"/>
    <property type="match status" value="1"/>
</dbReference>
<comment type="similarity">
    <text evidence="1 5">Belongs to the metallo-dependent hydrolases superfamily. NagA family.</text>
</comment>
<evidence type="ECO:0000256" key="2">
    <source>
        <dbReference type="ARBA" id="ARBA00022723"/>
    </source>
</evidence>
<gene>
    <name evidence="7" type="primary">nagA</name>
    <name evidence="7" type="ORF">ACFOUV_14910</name>
</gene>
<comment type="caution">
    <text evidence="7">The sequence shown here is derived from an EMBL/GenBank/DDBJ whole genome shotgun (WGS) entry which is preliminary data.</text>
</comment>
<evidence type="ECO:0000256" key="1">
    <source>
        <dbReference type="ARBA" id="ARBA00010716"/>
    </source>
</evidence>
<dbReference type="PIRSF" id="PIRSF038994">
    <property type="entry name" value="NagA"/>
    <property type="match status" value="1"/>
</dbReference>
<keyword evidence="3 5" id="KW-0378">Hydrolase</keyword>
<dbReference type="InterPro" id="IPR003764">
    <property type="entry name" value="GlcNAc_6-P_deAcase"/>
</dbReference>
<evidence type="ECO:0000313" key="8">
    <source>
        <dbReference type="Proteomes" id="UP001595772"/>
    </source>
</evidence>
<feature type="domain" description="Amidohydrolase-related" evidence="6">
    <location>
        <begin position="47"/>
        <end position="373"/>
    </location>
</feature>
<evidence type="ECO:0000259" key="6">
    <source>
        <dbReference type="Pfam" id="PF01979"/>
    </source>
</evidence>
<dbReference type="InterPro" id="IPR006680">
    <property type="entry name" value="Amidohydro-rel"/>
</dbReference>
<dbReference type="RefSeq" id="WP_379497577.1">
    <property type="nucleotide sequence ID" value="NZ_JBHSAO010000011.1"/>
</dbReference>
<dbReference type="Pfam" id="PF01979">
    <property type="entry name" value="Amidohydro_1"/>
    <property type="match status" value="1"/>
</dbReference>
<dbReference type="GO" id="GO:0008448">
    <property type="term" value="F:N-acetylglucosamine-6-phosphate deacetylase activity"/>
    <property type="evidence" value="ECO:0007669"/>
    <property type="project" value="UniProtKB-EC"/>
</dbReference>
<evidence type="ECO:0000256" key="4">
    <source>
        <dbReference type="ARBA" id="ARBA00023277"/>
    </source>
</evidence>
<keyword evidence="4 5" id="KW-0119">Carbohydrate metabolism</keyword>
<dbReference type="Gene3D" id="2.30.40.10">
    <property type="entry name" value="Urease, subunit C, domain 1"/>
    <property type="match status" value="1"/>
</dbReference>
<evidence type="ECO:0000256" key="3">
    <source>
        <dbReference type="ARBA" id="ARBA00022801"/>
    </source>
</evidence>
<dbReference type="InterPro" id="IPR032466">
    <property type="entry name" value="Metal_Hydrolase"/>
</dbReference>
<dbReference type="Gene3D" id="3.20.20.140">
    <property type="entry name" value="Metal-dependent hydrolases"/>
    <property type="match status" value="1"/>
</dbReference>
<sequence>MFVLKGDIVTNGSILNDAFVQITDSKITYVGDAQPKSDAPLYEVNGFICPGFTDIHIHGVDGFDFMDKGAFQDISALLPKYGVTSYLATSRTAPISDIRQFLEEAKLHSNTFNKAKMLGVHLEGPWISPSYSGAQSKDYIRKFSKTDLEELIMPYAEIINKITLAPEELDDFSNIKALEDLDIQASAGHTNATIEEIGEAIAYGLRSLTHTFNAMSPIHHRTPGTAAAALYYDDLFCEIITDGVHIHPMMIELLYRTKRKEKMILISDCTGYNKLPDGAYDLRGKELKRTGNQVTLKNGTLAGSAITLDKGIKYVVENCHIPLADAVFMATETPISVVGTEKKLGRIEAGYEADLVILDRELEVEKTIINGKLIYEGV</sequence>
<dbReference type="SUPFAM" id="SSF51556">
    <property type="entry name" value="Metallo-dependent hydrolases"/>
    <property type="match status" value="1"/>
</dbReference>
<dbReference type="PANTHER" id="PTHR11113:SF14">
    <property type="entry name" value="N-ACETYLGLUCOSAMINE-6-PHOSPHATE DEACETYLASE"/>
    <property type="match status" value="1"/>
</dbReference>
<keyword evidence="2" id="KW-0479">Metal-binding</keyword>
<proteinExistence type="inferred from homology"/>
<keyword evidence="8" id="KW-1185">Reference proteome</keyword>
<accession>A0ABV8GYY7</accession>
<name>A0ABV8GYY7_9BACI</name>
<dbReference type="EC" id="3.5.1.25" evidence="7"/>
<protein>
    <submittedName>
        <fullName evidence="7">N-acetylglucosamine-6-phosphate deacetylase</fullName>
        <ecNumber evidence="7">3.5.1.25</ecNumber>
    </submittedName>
</protein>
<evidence type="ECO:0000256" key="5">
    <source>
        <dbReference type="PIRNR" id="PIRNR038994"/>
    </source>
</evidence>
<dbReference type="SUPFAM" id="SSF51338">
    <property type="entry name" value="Composite domain of metallo-dependent hydrolases"/>
    <property type="match status" value="1"/>
</dbReference>
<dbReference type="EMBL" id="JBHSAO010000011">
    <property type="protein sequence ID" value="MFC4025083.1"/>
    <property type="molecule type" value="Genomic_DNA"/>
</dbReference>
<dbReference type="InterPro" id="IPR011059">
    <property type="entry name" value="Metal-dep_hydrolase_composite"/>
</dbReference>